<dbReference type="AlphaFoldDB" id="A0A1H9H8Q6"/>
<accession>A0A1H9H8Q6</accession>
<dbReference type="Pfam" id="PF02515">
    <property type="entry name" value="CoA_transf_3"/>
    <property type="match status" value="1"/>
</dbReference>
<sequence>MTQAPPIGPRPLDDILVVSIEQAIAAPYCARMLADQGARVIKVERPDGGDFARHYDTRVNGLSSHFVWCNRSKESLALDLKNPEAVAVVKKLIARADVFIQNLAPGAANRLGLDEAELRANNPRLVTCSISGFGEDGPYGDRKAYDLLIQAEAGFLSVTGTPDTLTKSGISVADIAAGVTAYHSILAALLNRARTGVGDHIEVSMLEAMAEWMGYPMYFGYDGAPPPPRAGAGHASIFPYGPFPTQDGTVLFGIQNDREWASFCHEVLENPEMADDPRFRGNEGRATHREAITAAINAALTQMTSKSAMERLNRAAIATAEVRTIKELWAHPQLSARDRWQNVETSAGEVPALTPITGKGWSPVMEAVPGLGDQTEDIFTELGLSAETRARLAPSKET</sequence>
<reference evidence="2 3" key="1">
    <citation type="submission" date="2016-10" db="EMBL/GenBank/DDBJ databases">
        <authorList>
            <person name="de Groot N.N."/>
        </authorList>
    </citation>
    <scope>NUCLEOTIDE SEQUENCE [LARGE SCALE GENOMIC DNA]</scope>
    <source>
        <strain evidence="2 3">DSM 22007</strain>
    </source>
</reference>
<dbReference type="Gene3D" id="3.40.50.10540">
    <property type="entry name" value="Crotonobetainyl-coa:carnitine coa-transferase, domain 1"/>
    <property type="match status" value="1"/>
</dbReference>
<gene>
    <name evidence="2" type="ORF">SAMN04488092_10918</name>
</gene>
<dbReference type="InterPro" id="IPR050483">
    <property type="entry name" value="CoA-transferase_III_domain"/>
</dbReference>
<organism evidence="2 3">
    <name type="scientific">Thalassovita taeanensis</name>
    <dbReference type="NCBI Taxonomy" id="657014"/>
    <lineage>
        <taxon>Bacteria</taxon>
        <taxon>Pseudomonadati</taxon>
        <taxon>Pseudomonadota</taxon>
        <taxon>Alphaproteobacteria</taxon>
        <taxon>Rhodobacterales</taxon>
        <taxon>Roseobacteraceae</taxon>
        <taxon>Thalassovita</taxon>
    </lineage>
</organism>
<name>A0A1H9H8Q6_9RHOB</name>
<dbReference type="InterPro" id="IPR003673">
    <property type="entry name" value="CoA-Trfase_fam_III"/>
</dbReference>
<protein>
    <submittedName>
        <fullName evidence="2">Crotonobetainyl-CoA:carnitine CoA-transferase CaiB</fullName>
    </submittedName>
</protein>
<proteinExistence type="predicted"/>
<dbReference type="OrthoDB" id="7208981at2"/>
<keyword evidence="3" id="KW-1185">Reference proteome</keyword>
<dbReference type="InterPro" id="IPR044855">
    <property type="entry name" value="CoA-Trfase_III_dom3_sf"/>
</dbReference>
<evidence type="ECO:0000313" key="2">
    <source>
        <dbReference type="EMBL" id="SEQ58705.1"/>
    </source>
</evidence>
<evidence type="ECO:0000256" key="1">
    <source>
        <dbReference type="ARBA" id="ARBA00022679"/>
    </source>
</evidence>
<evidence type="ECO:0000313" key="3">
    <source>
        <dbReference type="Proteomes" id="UP000198634"/>
    </source>
</evidence>
<dbReference type="Proteomes" id="UP000198634">
    <property type="component" value="Unassembled WGS sequence"/>
</dbReference>
<keyword evidence="1 2" id="KW-0808">Transferase</keyword>
<dbReference type="PANTHER" id="PTHR48207:SF3">
    <property type="entry name" value="SUCCINATE--HYDROXYMETHYLGLUTARATE COA-TRANSFERASE"/>
    <property type="match status" value="1"/>
</dbReference>
<dbReference type="EMBL" id="FOEP01000009">
    <property type="protein sequence ID" value="SEQ58705.1"/>
    <property type="molecule type" value="Genomic_DNA"/>
</dbReference>
<dbReference type="STRING" id="657014.SAMN04488092_10918"/>
<dbReference type="GO" id="GO:0008410">
    <property type="term" value="F:CoA-transferase activity"/>
    <property type="evidence" value="ECO:0007669"/>
    <property type="project" value="TreeGrafter"/>
</dbReference>
<dbReference type="RefSeq" id="WP_090270198.1">
    <property type="nucleotide sequence ID" value="NZ_FOEP01000009.1"/>
</dbReference>
<dbReference type="SUPFAM" id="SSF89796">
    <property type="entry name" value="CoA-transferase family III (CaiB/BaiF)"/>
    <property type="match status" value="1"/>
</dbReference>
<dbReference type="Gene3D" id="3.30.1540.10">
    <property type="entry name" value="formyl-coa transferase, domain 3"/>
    <property type="match status" value="1"/>
</dbReference>
<dbReference type="PANTHER" id="PTHR48207">
    <property type="entry name" value="SUCCINATE--HYDROXYMETHYLGLUTARATE COA-TRANSFERASE"/>
    <property type="match status" value="1"/>
</dbReference>
<dbReference type="InterPro" id="IPR023606">
    <property type="entry name" value="CoA-Trfase_III_dom_1_sf"/>
</dbReference>